<accession>A0A2P2QZE7</accession>
<name>A0A2P2QZE7_RHIMU</name>
<organism evidence="1">
    <name type="scientific">Rhizophora mucronata</name>
    <name type="common">Asiatic mangrove</name>
    <dbReference type="NCBI Taxonomy" id="61149"/>
    <lineage>
        <taxon>Eukaryota</taxon>
        <taxon>Viridiplantae</taxon>
        <taxon>Streptophyta</taxon>
        <taxon>Embryophyta</taxon>
        <taxon>Tracheophyta</taxon>
        <taxon>Spermatophyta</taxon>
        <taxon>Magnoliopsida</taxon>
        <taxon>eudicotyledons</taxon>
        <taxon>Gunneridae</taxon>
        <taxon>Pentapetalae</taxon>
        <taxon>rosids</taxon>
        <taxon>fabids</taxon>
        <taxon>Malpighiales</taxon>
        <taxon>Rhizophoraceae</taxon>
        <taxon>Rhizophora</taxon>
    </lineage>
</organism>
<proteinExistence type="predicted"/>
<evidence type="ECO:0000313" key="1">
    <source>
        <dbReference type="EMBL" id="MBX72343.1"/>
    </source>
</evidence>
<dbReference type="AlphaFoldDB" id="A0A2P2QZE7"/>
<sequence length="61" mass="7048">MQIDITLSVFCAKSYHPCNNQLVFLCPLPMLQIFKLPIHISPFLPACSFFTKTAYFFSLFL</sequence>
<protein>
    <submittedName>
        <fullName evidence="1">Uncharacterized protein</fullName>
    </submittedName>
</protein>
<dbReference type="EMBL" id="GGEC01091859">
    <property type="protein sequence ID" value="MBX72343.1"/>
    <property type="molecule type" value="Transcribed_RNA"/>
</dbReference>
<reference evidence="1" key="1">
    <citation type="submission" date="2018-02" db="EMBL/GenBank/DDBJ databases">
        <title>Rhizophora mucronata_Transcriptome.</title>
        <authorList>
            <person name="Meera S.P."/>
            <person name="Sreeshan A."/>
            <person name="Augustine A."/>
        </authorList>
    </citation>
    <scope>NUCLEOTIDE SEQUENCE</scope>
    <source>
        <tissue evidence="1">Leaf</tissue>
    </source>
</reference>